<protein>
    <submittedName>
        <fullName evidence="1">Uncharacterized protein</fullName>
    </submittedName>
</protein>
<accession>M3REK4</accession>
<reference evidence="1 2" key="1">
    <citation type="submission" date="2012-12" db="EMBL/GenBank/DDBJ databases">
        <authorList>
            <person name="Weinstock G."/>
            <person name="Sodergren E."/>
            <person name="Lobos E.A."/>
            <person name="Fulton L."/>
            <person name="Fulton R."/>
            <person name="Courtney L."/>
            <person name="Fronick C."/>
            <person name="O'Laughlin M."/>
            <person name="Godfrey J."/>
            <person name="Wilson R.M."/>
            <person name="Miner T."/>
            <person name="Farmer C."/>
            <person name="Delehaunty K."/>
            <person name="Cordes M."/>
            <person name="Minx P."/>
            <person name="Tomlinson C."/>
            <person name="Chen J."/>
            <person name="Wollam A."/>
            <person name="Pepin K.H."/>
            <person name="Bhonagiri V."/>
            <person name="Zhang X."/>
            <person name="Suruliraj S."/>
            <person name="Antonio M."/>
            <person name="Secka O."/>
            <person name="Thomas J."/>
            <person name="Warren W."/>
            <person name="Mitreva M."/>
            <person name="Mardis E.R."/>
            <person name="Wilson R.K."/>
        </authorList>
    </citation>
    <scope>NUCLEOTIDE SEQUENCE [LARGE SCALE GENOMIC DNA]</scope>
    <source>
        <strain evidence="1 2">GAM265BSii</strain>
    </source>
</reference>
<gene>
    <name evidence="1" type="ORF">HMPREF1421_00044</name>
</gene>
<dbReference type="EMBL" id="APDY01000005">
    <property type="protein sequence ID" value="EMH31116.1"/>
    <property type="molecule type" value="Genomic_DNA"/>
</dbReference>
<sequence>MKKPEINNAQRDFFKEIKLKYSSFHHLLKLRHLKWRHLKTKCDFKLICFKNSI</sequence>
<organism evidence="1 2">
    <name type="scientific">Helicobacter pylori GAM265BSii</name>
    <dbReference type="NCBI Taxonomy" id="1159049"/>
    <lineage>
        <taxon>Bacteria</taxon>
        <taxon>Pseudomonadati</taxon>
        <taxon>Campylobacterota</taxon>
        <taxon>Epsilonproteobacteria</taxon>
        <taxon>Campylobacterales</taxon>
        <taxon>Helicobacteraceae</taxon>
        <taxon>Helicobacter</taxon>
    </lineage>
</organism>
<feature type="non-terminal residue" evidence="1">
    <location>
        <position position="53"/>
    </location>
</feature>
<evidence type="ECO:0000313" key="1">
    <source>
        <dbReference type="EMBL" id="EMH31116.1"/>
    </source>
</evidence>
<proteinExistence type="predicted"/>
<evidence type="ECO:0000313" key="2">
    <source>
        <dbReference type="Proteomes" id="UP000011872"/>
    </source>
</evidence>
<dbReference type="HOGENOM" id="CLU_2872907_0_0_7"/>
<dbReference type="Proteomes" id="UP000011872">
    <property type="component" value="Unassembled WGS sequence"/>
</dbReference>
<name>M3REK4_HELPX</name>
<comment type="caution">
    <text evidence="1">The sequence shown here is derived from an EMBL/GenBank/DDBJ whole genome shotgun (WGS) entry which is preliminary data.</text>
</comment>
<dbReference type="AlphaFoldDB" id="M3REK4"/>